<dbReference type="AlphaFoldDB" id="A0AAN9AR85"/>
<feature type="region of interest" description="Disordered" evidence="1">
    <location>
        <begin position="668"/>
        <end position="700"/>
    </location>
</feature>
<proteinExistence type="predicted"/>
<evidence type="ECO:0000256" key="1">
    <source>
        <dbReference type="SAM" id="MobiDB-lite"/>
    </source>
</evidence>
<dbReference type="Proteomes" id="UP001374579">
    <property type="component" value="Unassembled WGS sequence"/>
</dbReference>
<feature type="region of interest" description="Disordered" evidence="1">
    <location>
        <begin position="710"/>
        <end position="729"/>
    </location>
</feature>
<feature type="region of interest" description="Disordered" evidence="1">
    <location>
        <begin position="580"/>
        <end position="604"/>
    </location>
</feature>
<gene>
    <name evidence="2" type="ORF">V1264_009224</name>
</gene>
<accession>A0AAN9AR85</accession>
<protein>
    <submittedName>
        <fullName evidence="2">Uncharacterized protein</fullName>
    </submittedName>
</protein>
<dbReference type="EMBL" id="JBAMIC010000022">
    <property type="protein sequence ID" value="KAK7091559.1"/>
    <property type="molecule type" value="Genomic_DNA"/>
</dbReference>
<evidence type="ECO:0000313" key="3">
    <source>
        <dbReference type="Proteomes" id="UP001374579"/>
    </source>
</evidence>
<comment type="caution">
    <text evidence="2">The sequence shown here is derived from an EMBL/GenBank/DDBJ whole genome shotgun (WGS) entry which is preliminary data.</text>
</comment>
<keyword evidence="3" id="KW-1185">Reference proteome</keyword>
<feature type="compositionally biased region" description="Basic and acidic residues" evidence="1">
    <location>
        <begin position="676"/>
        <end position="700"/>
    </location>
</feature>
<sequence>MLIRFPRAEGSVIYFVLQPKENTEKALKLFKQVKEGQSFVGDCLLLLSLLQKDEKLAEDALWYFNQVGNLAGIVECHEVLTKLALERKSFKDDHKTCPTVLEHVHITTRLIDLLLRKDHQHEENRQYRQCLQFFGFEVISKSTLTFSPQLKPRWMDISGKKEQLSSTKVETGTENAVERLTQFLMRRSWRHYLFARSFIGQCLDKYFRCLQLMKGKTCHGHHFENVHPKDQTRTELNLLEQQIRLDNSIACMADHLSIPSSKQHQPWHSLEIVLNVLFPAGLSACDVSTVKAFCRECHGEVLNQIQRYLEHLEGIPNKGKGTAPLKQRCRSTDWIVLSSLLTSLFFPDRKHDDCCTRFEVDLKKVAEDSWKHLRWTFAVFKAKQRLPIARKYLDAHSYLMDKKFDPYLALDKFAQFIKVLGDRKSVSLMPDLHILFFWLETFGTLALCLAAKFDGSKKVIALPAIYNQRLQFLNLLRGNDNLPERVHAHKFKKWQTWDGLQGMIKNFFHLLCGTEIEDFKLLEYLSKANEEKPSQGTRLLLERGWVLSLVLLLNSNLGNVSDKCSRPVLHLLQKLNDQTEEHPQHLKDVTDKARHTKEHSQRLKDLTDKARNAKDFAEIFSAVSNTLSKMATTLQFYHWELKDRQILQLITDTPPTLSGPLPQIQTEEEEIADEQAAPKEHQQDELVKPSEEEHMSKEDLEDMNQRLRETTQSETKLGDEEEPTLENTNKSESVMSHFPAHIVTDSMCNICGRLASQENVPTSKAEDEQTSLHQETEVEYRRFHAECQEKVALSLDKIDSFFTEIQMEQHRHLYDENSAELACFDKFKKVKQMVLDAIDGRQWDKIDDLIREVQELQNIFVNRNVESTLSEVFNQHKKNHPEQIAESSCRTTLGRPLSLCSAADFLVDE</sequence>
<reference evidence="2 3" key="1">
    <citation type="submission" date="2024-02" db="EMBL/GenBank/DDBJ databases">
        <title>Chromosome-scale genome assembly of the rough periwinkle Littorina saxatilis.</title>
        <authorList>
            <person name="De Jode A."/>
            <person name="Faria R."/>
            <person name="Formenti G."/>
            <person name="Sims Y."/>
            <person name="Smith T.P."/>
            <person name="Tracey A."/>
            <person name="Wood J.M.D."/>
            <person name="Zagrodzka Z.B."/>
            <person name="Johannesson K."/>
            <person name="Butlin R.K."/>
            <person name="Leder E.H."/>
        </authorList>
    </citation>
    <scope>NUCLEOTIDE SEQUENCE [LARGE SCALE GENOMIC DNA]</scope>
    <source>
        <strain evidence="2">Snail1</strain>
        <tissue evidence="2">Muscle</tissue>
    </source>
</reference>
<evidence type="ECO:0000313" key="2">
    <source>
        <dbReference type="EMBL" id="KAK7091559.1"/>
    </source>
</evidence>
<name>A0AAN9AR85_9CAEN</name>
<organism evidence="2 3">
    <name type="scientific">Littorina saxatilis</name>
    <dbReference type="NCBI Taxonomy" id="31220"/>
    <lineage>
        <taxon>Eukaryota</taxon>
        <taxon>Metazoa</taxon>
        <taxon>Spiralia</taxon>
        <taxon>Lophotrochozoa</taxon>
        <taxon>Mollusca</taxon>
        <taxon>Gastropoda</taxon>
        <taxon>Caenogastropoda</taxon>
        <taxon>Littorinimorpha</taxon>
        <taxon>Littorinoidea</taxon>
        <taxon>Littorinidae</taxon>
        <taxon>Littorina</taxon>
    </lineage>
</organism>